<reference evidence="2 3" key="1">
    <citation type="journal article" date="2012" name="Stand. Genomic Sci.">
        <title>Genome sequence of the ocean sediment bacterium Saccharomonospora marina type strain (XMU15(T)).</title>
        <authorList>
            <person name="Klenk H.P."/>
            <person name="Lu M."/>
            <person name="Lucas S."/>
            <person name="Lapidus A."/>
            <person name="Copeland A."/>
            <person name="Pitluck S."/>
            <person name="Goodwin L.A."/>
            <person name="Han C."/>
            <person name="Tapia R."/>
            <person name="Brambilla E.M."/>
            <person name="Potter G."/>
            <person name="Land M."/>
            <person name="Ivanova N."/>
            <person name="Rohde M."/>
            <person name="Goker M."/>
            <person name="Detter J.C."/>
            <person name="Li W.J."/>
            <person name="Kyrpides N.C."/>
            <person name="Woyke T."/>
        </authorList>
    </citation>
    <scope>NUCLEOTIDE SEQUENCE [LARGE SCALE GENOMIC DNA]</scope>
    <source>
        <strain evidence="2 3">XMU15</strain>
    </source>
</reference>
<dbReference type="Proteomes" id="UP000004926">
    <property type="component" value="Chromosome"/>
</dbReference>
<evidence type="ECO:0000256" key="1">
    <source>
        <dbReference type="SAM" id="MobiDB-lite"/>
    </source>
</evidence>
<protein>
    <submittedName>
        <fullName evidence="2">Uncharacterized protein</fullName>
    </submittedName>
</protein>
<sequence>MSTPAAVQPVVFSHSEREETIDYGKLAANVATTDEADSPDFRAPHAGSVQRRPRGRQR</sequence>
<gene>
    <name evidence="2" type="ORF">SacmaDRAFT_4044</name>
</gene>
<organism evidence="2 3">
    <name type="scientific">Saccharomonospora marina XMU15</name>
    <dbReference type="NCBI Taxonomy" id="882083"/>
    <lineage>
        <taxon>Bacteria</taxon>
        <taxon>Bacillati</taxon>
        <taxon>Actinomycetota</taxon>
        <taxon>Actinomycetes</taxon>
        <taxon>Pseudonocardiales</taxon>
        <taxon>Pseudonocardiaceae</taxon>
        <taxon>Saccharomonospora</taxon>
    </lineage>
</organism>
<evidence type="ECO:0000313" key="3">
    <source>
        <dbReference type="Proteomes" id="UP000004926"/>
    </source>
</evidence>
<dbReference type="RefSeq" id="WP_009155617.1">
    <property type="nucleotide sequence ID" value="NZ_CM001439.1"/>
</dbReference>
<dbReference type="EMBL" id="CM001439">
    <property type="protein sequence ID" value="EHR52239.1"/>
    <property type="molecule type" value="Genomic_DNA"/>
</dbReference>
<evidence type="ECO:0000313" key="2">
    <source>
        <dbReference type="EMBL" id="EHR52239.1"/>
    </source>
</evidence>
<proteinExistence type="predicted"/>
<feature type="region of interest" description="Disordered" evidence="1">
    <location>
        <begin position="33"/>
        <end position="58"/>
    </location>
</feature>
<keyword evidence="3" id="KW-1185">Reference proteome</keyword>
<accession>H5X4W0</accession>
<dbReference type="HOGENOM" id="CLU_2976607_0_0_11"/>
<dbReference type="STRING" id="882083.SacmaDRAFT_4044"/>
<dbReference type="AlphaFoldDB" id="H5X4W0"/>
<name>H5X4W0_9PSEU</name>